<dbReference type="InterPro" id="IPR000644">
    <property type="entry name" value="CBS_dom"/>
</dbReference>
<dbReference type="STRING" id="1121420.SAMN02746098_01472"/>
<dbReference type="InterPro" id="IPR029787">
    <property type="entry name" value="Nucleotide_cyclase"/>
</dbReference>
<keyword evidence="4" id="KW-1185">Reference proteome</keyword>
<dbReference type="Gene3D" id="3.10.580.10">
    <property type="entry name" value="CBS-domain"/>
    <property type="match status" value="1"/>
</dbReference>
<accession>A0A1M5W648</accession>
<organism evidence="3 4">
    <name type="scientific">Desulfosporosinus lacus DSM 15449</name>
    <dbReference type="NCBI Taxonomy" id="1121420"/>
    <lineage>
        <taxon>Bacteria</taxon>
        <taxon>Bacillati</taxon>
        <taxon>Bacillota</taxon>
        <taxon>Clostridia</taxon>
        <taxon>Eubacteriales</taxon>
        <taxon>Desulfitobacteriaceae</taxon>
        <taxon>Desulfosporosinus</taxon>
    </lineage>
</organism>
<dbReference type="Pfam" id="PF00571">
    <property type="entry name" value="CBS"/>
    <property type="match status" value="1"/>
</dbReference>
<dbReference type="AlphaFoldDB" id="A0A1M5W648"/>
<reference evidence="4" key="1">
    <citation type="submission" date="2016-11" db="EMBL/GenBank/DDBJ databases">
        <authorList>
            <person name="Varghese N."/>
            <person name="Submissions S."/>
        </authorList>
    </citation>
    <scope>NUCLEOTIDE SEQUENCE [LARGE SCALE GENOMIC DNA]</scope>
    <source>
        <strain evidence="4">DSM 15449</strain>
    </source>
</reference>
<dbReference type="PROSITE" id="PS50887">
    <property type="entry name" value="GGDEF"/>
    <property type="match status" value="1"/>
</dbReference>
<dbReference type="PANTHER" id="PTHR33121:SF76">
    <property type="entry name" value="SIGNALING PROTEIN"/>
    <property type="match status" value="1"/>
</dbReference>
<dbReference type="PANTHER" id="PTHR33121">
    <property type="entry name" value="CYCLIC DI-GMP PHOSPHODIESTERASE PDEF"/>
    <property type="match status" value="1"/>
</dbReference>
<dbReference type="Pfam" id="PF00563">
    <property type="entry name" value="EAL"/>
    <property type="match status" value="1"/>
</dbReference>
<dbReference type="InterPro" id="IPR046342">
    <property type="entry name" value="CBS_dom_sf"/>
</dbReference>
<evidence type="ECO:0000313" key="3">
    <source>
        <dbReference type="EMBL" id="SHH82966.1"/>
    </source>
</evidence>
<dbReference type="SUPFAM" id="SSF54631">
    <property type="entry name" value="CBS-domain pair"/>
    <property type="match status" value="1"/>
</dbReference>
<dbReference type="CDD" id="cd01949">
    <property type="entry name" value="GGDEF"/>
    <property type="match status" value="1"/>
</dbReference>
<dbReference type="SUPFAM" id="SSF55073">
    <property type="entry name" value="Nucleotide cyclase"/>
    <property type="match status" value="1"/>
</dbReference>
<dbReference type="InterPro" id="IPR000160">
    <property type="entry name" value="GGDEF_dom"/>
</dbReference>
<sequence>MFKSLDISQRKLYRLLRDDKTVWVLYLDIVKFQEVEFRYGYKICRQILEEIENEISYTIKQQRNLYLFSHFESRGGDDFVVYFVPGKKIHWNITEAIEKWVIPLEERFNHRIRKLVSEKINLRSGIAQCINEAGRSPDYLLYAAVKEAFLLNKSEPDPNFFARRQEITYLIEEPEKYLKAAFQPIIEARSGEVFGFEALARIPSSTCFNNIADLFPFAEKIGQLYPIETLCRRQAITSYPSISHNKERLFLNINPLVLIDPEFASGHTRKLLSEQGLTPSDVVLEITERSAIEDFSTFRDALDHYRKQGYLIALDDVGAGYSSLQSVAELHPDFLKVDRSLIKGVNADPIKWALLETFVTFSKRIGCRIIAEGVETAEEMRTVVQLGVDYIQGFFIARPSFERKCINPAVKELLDVKHRLKSAEQNSILSMVEPLPLFNTHTLVNAVETYFRDHPHQWLVGITEDSRLVGVMQRDRLFSALGTRYGVTLYSERTIPILMDTNPLIVEDTTPLEVVSSLAMQRSGSQLYDGIIIANQRKPIGLVSVANLIKTMAERQIQIARGANPLTGLPGNLLIDQEIRQHLERRSTFGLIYVDLNKFKYYNDLFGFQQGDVAIKMLSEVLLNASNNSAQETFVGHIGGDDFIIISSSLELEKLAVNILFQFEQSCKQLTGTESLSVALAGLIINTAEQNWTPLLVSERAAQIKKEVKAIGGNSYLVR</sequence>
<dbReference type="NCBIfam" id="TIGR00254">
    <property type="entry name" value="GGDEF"/>
    <property type="match status" value="1"/>
</dbReference>
<dbReference type="CDD" id="cd01948">
    <property type="entry name" value="EAL"/>
    <property type="match status" value="1"/>
</dbReference>
<dbReference type="EMBL" id="FQXJ01000005">
    <property type="protein sequence ID" value="SHH82966.1"/>
    <property type="molecule type" value="Genomic_DNA"/>
</dbReference>
<name>A0A1M5W648_9FIRM</name>
<dbReference type="SUPFAM" id="SSF141868">
    <property type="entry name" value="EAL domain-like"/>
    <property type="match status" value="1"/>
</dbReference>
<evidence type="ECO:0000313" key="4">
    <source>
        <dbReference type="Proteomes" id="UP000183954"/>
    </source>
</evidence>
<dbReference type="Proteomes" id="UP000183954">
    <property type="component" value="Unassembled WGS sequence"/>
</dbReference>
<dbReference type="SMART" id="SM00267">
    <property type="entry name" value="GGDEF"/>
    <property type="match status" value="1"/>
</dbReference>
<dbReference type="SMART" id="SM00052">
    <property type="entry name" value="EAL"/>
    <property type="match status" value="1"/>
</dbReference>
<evidence type="ECO:0000259" key="2">
    <source>
        <dbReference type="PROSITE" id="PS50887"/>
    </source>
</evidence>
<dbReference type="InterPro" id="IPR043128">
    <property type="entry name" value="Rev_trsase/Diguanyl_cyclase"/>
</dbReference>
<dbReference type="InterPro" id="IPR001633">
    <property type="entry name" value="EAL_dom"/>
</dbReference>
<evidence type="ECO:0000259" key="1">
    <source>
        <dbReference type="PROSITE" id="PS50883"/>
    </source>
</evidence>
<dbReference type="OrthoDB" id="9813903at2"/>
<feature type="domain" description="EAL" evidence="1">
    <location>
        <begin position="160"/>
        <end position="413"/>
    </location>
</feature>
<dbReference type="Gene3D" id="3.20.20.450">
    <property type="entry name" value="EAL domain"/>
    <property type="match status" value="1"/>
</dbReference>
<dbReference type="RefSeq" id="WP_073028988.1">
    <property type="nucleotide sequence ID" value="NZ_FQXJ01000005.1"/>
</dbReference>
<proteinExistence type="predicted"/>
<gene>
    <name evidence="3" type="ORF">SAMN02746098_01472</name>
</gene>
<dbReference type="Gene3D" id="3.30.70.270">
    <property type="match status" value="2"/>
</dbReference>
<dbReference type="InterPro" id="IPR050706">
    <property type="entry name" value="Cyclic-di-GMP_PDE-like"/>
</dbReference>
<dbReference type="GO" id="GO:0071111">
    <property type="term" value="F:cyclic-guanylate-specific phosphodiesterase activity"/>
    <property type="evidence" value="ECO:0007669"/>
    <property type="project" value="InterPro"/>
</dbReference>
<feature type="domain" description="GGDEF" evidence="2">
    <location>
        <begin position="587"/>
        <end position="719"/>
    </location>
</feature>
<protein>
    <submittedName>
        <fullName evidence="3">Diguanylate cyclase (GGDEF) domain-containing protein</fullName>
    </submittedName>
</protein>
<dbReference type="PROSITE" id="PS50883">
    <property type="entry name" value="EAL"/>
    <property type="match status" value="1"/>
</dbReference>
<dbReference type="InterPro" id="IPR035919">
    <property type="entry name" value="EAL_sf"/>
</dbReference>
<dbReference type="Pfam" id="PF00990">
    <property type="entry name" value="GGDEF"/>
    <property type="match status" value="1"/>
</dbReference>